<comment type="caution">
    <text evidence="1">The sequence shown here is derived from an EMBL/GenBank/DDBJ whole genome shotgun (WGS) entry which is preliminary data.</text>
</comment>
<reference evidence="1" key="1">
    <citation type="journal article" date="2019" name="BMC Genomics">
        <title>A new reference genome for Sorghum bicolor reveals high levels of sequence similarity between sweet and grain genotypes: implications for the genetics of sugar metabolism.</title>
        <authorList>
            <person name="Cooper E.A."/>
            <person name="Brenton Z.W."/>
            <person name="Flinn B.S."/>
            <person name="Jenkins J."/>
            <person name="Shu S."/>
            <person name="Flowers D."/>
            <person name="Luo F."/>
            <person name="Wang Y."/>
            <person name="Xia P."/>
            <person name="Barry K."/>
            <person name="Daum C."/>
            <person name="Lipzen A."/>
            <person name="Yoshinaga Y."/>
            <person name="Schmutz J."/>
            <person name="Saski C."/>
            <person name="Vermerris W."/>
            <person name="Kresovich S."/>
        </authorList>
    </citation>
    <scope>NUCLEOTIDE SEQUENCE</scope>
</reference>
<sequence>MQWEIPCLTLAQSPVWLFLLDPHPPNPPAPGPRGGMGRAVGEAAVDVVSRASGQRCDR</sequence>
<evidence type="ECO:0000313" key="2">
    <source>
        <dbReference type="Proteomes" id="UP000807115"/>
    </source>
</evidence>
<name>A0A921QB56_SORBI</name>
<accession>A0A921QB56</accession>
<evidence type="ECO:0000313" key="1">
    <source>
        <dbReference type="EMBL" id="KAG0517522.1"/>
    </source>
</evidence>
<dbReference type="AlphaFoldDB" id="A0A921QB56"/>
<proteinExistence type="predicted"/>
<dbReference type="Proteomes" id="UP000807115">
    <property type="component" value="Chromosome 9"/>
</dbReference>
<organism evidence="1 2">
    <name type="scientific">Sorghum bicolor</name>
    <name type="common">Sorghum</name>
    <name type="synonym">Sorghum vulgare</name>
    <dbReference type="NCBI Taxonomy" id="4558"/>
    <lineage>
        <taxon>Eukaryota</taxon>
        <taxon>Viridiplantae</taxon>
        <taxon>Streptophyta</taxon>
        <taxon>Embryophyta</taxon>
        <taxon>Tracheophyta</taxon>
        <taxon>Spermatophyta</taxon>
        <taxon>Magnoliopsida</taxon>
        <taxon>Liliopsida</taxon>
        <taxon>Poales</taxon>
        <taxon>Poaceae</taxon>
        <taxon>PACMAD clade</taxon>
        <taxon>Panicoideae</taxon>
        <taxon>Andropogonodae</taxon>
        <taxon>Andropogoneae</taxon>
        <taxon>Sorghinae</taxon>
        <taxon>Sorghum</taxon>
    </lineage>
</organism>
<reference evidence="1" key="2">
    <citation type="submission" date="2020-10" db="EMBL/GenBank/DDBJ databases">
        <authorList>
            <person name="Cooper E.A."/>
            <person name="Brenton Z.W."/>
            <person name="Flinn B.S."/>
            <person name="Jenkins J."/>
            <person name="Shu S."/>
            <person name="Flowers D."/>
            <person name="Luo F."/>
            <person name="Wang Y."/>
            <person name="Xia P."/>
            <person name="Barry K."/>
            <person name="Daum C."/>
            <person name="Lipzen A."/>
            <person name="Yoshinaga Y."/>
            <person name="Schmutz J."/>
            <person name="Saski C."/>
            <person name="Vermerris W."/>
            <person name="Kresovich S."/>
        </authorList>
    </citation>
    <scope>NUCLEOTIDE SEQUENCE</scope>
</reference>
<protein>
    <submittedName>
        <fullName evidence="1">Uncharacterized protein</fullName>
    </submittedName>
</protein>
<gene>
    <name evidence="1" type="ORF">BDA96_09G096300</name>
</gene>
<dbReference type="EMBL" id="CM027688">
    <property type="protein sequence ID" value="KAG0517522.1"/>
    <property type="molecule type" value="Genomic_DNA"/>
</dbReference>